<dbReference type="Gene3D" id="3.30.565.10">
    <property type="entry name" value="Histidine kinase-like ATPase, C-terminal domain"/>
    <property type="match status" value="1"/>
</dbReference>
<feature type="domain" description="Histidine kinase" evidence="1">
    <location>
        <begin position="679"/>
        <end position="889"/>
    </location>
</feature>
<dbReference type="EnsemblBacteria" id="AAM05038">
    <property type="protein sequence ID" value="AAM05038"/>
    <property type="gene ID" value="MA_1628"/>
</dbReference>
<dbReference type="InterPro" id="IPR003018">
    <property type="entry name" value="GAF"/>
</dbReference>
<dbReference type="InterPro" id="IPR035965">
    <property type="entry name" value="PAS-like_dom_sf"/>
</dbReference>
<feature type="domain" description="PAS" evidence="2">
    <location>
        <begin position="323"/>
        <end position="370"/>
    </location>
</feature>
<dbReference type="InterPro" id="IPR001610">
    <property type="entry name" value="PAC"/>
</dbReference>
<dbReference type="Pfam" id="PF01590">
    <property type="entry name" value="GAF"/>
    <property type="match status" value="1"/>
</dbReference>
<feature type="domain" description="PAS" evidence="2">
    <location>
        <begin position="421"/>
        <end position="491"/>
    </location>
</feature>
<dbReference type="Pfam" id="PF08447">
    <property type="entry name" value="PAS_3"/>
    <property type="match status" value="1"/>
</dbReference>
<dbReference type="PROSITE" id="PS50109">
    <property type="entry name" value="HIS_KIN"/>
    <property type="match status" value="1"/>
</dbReference>
<dbReference type="NCBIfam" id="TIGR00229">
    <property type="entry name" value="sensory_box"/>
    <property type="match status" value="3"/>
</dbReference>
<dbReference type="SUPFAM" id="SSF55785">
    <property type="entry name" value="PYP-like sensor domain (PAS domain)"/>
    <property type="match status" value="3"/>
</dbReference>
<dbReference type="Gene3D" id="3.30.450.20">
    <property type="entry name" value="PAS domain"/>
    <property type="match status" value="3"/>
</dbReference>
<dbReference type="InterPro" id="IPR005467">
    <property type="entry name" value="His_kinase_dom"/>
</dbReference>
<dbReference type="InterPro" id="IPR000700">
    <property type="entry name" value="PAS-assoc_C"/>
</dbReference>
<gene>
    <name evidence="4" type="ordered locus">MA_1628</name>
</gene>
<dbReference type="SUPFAM" id="SSF55874">
    <property type="entry name" value="ATPase domain of HSP90 chaperone/DNA topoisomerase II/histidine kinase"/>
    <property type="match status" value="1"/>
</dbReference>
<dbReference type="EMBL" id="AE010299">
    <property type="protein sequence ID" value="AAM05038.1"/>
    <property type="molecule type" value="Genomic_DNA"/>
</dbReference>
<sequence>MEQFPTNNPNPVLSVGKDGTVLYSNEAGEPLLHEWGVEIGGKLPSTFGDLVQRVISLNRPEKTEVKTEKKVYLVTFHPSSDEKNVNIYGFEITDQKELEERLRVKEKQNDVLYKIGKVALEYESLQNFLDESGRLIASILEVEFCKILELMPDGNFLLRAGFGWKHGLVGKAIVEGEKESQAGYTLLSRAPVVVEDFEEESRFGKPEILRMHEVNSGVSVIIGSTGKIFGVLGVHSRKKRKFTSDDTYFLSSVAFLIAQVIERKKAEEALKEAYDSLEETVKERTAELEKSYISLKESESSLTEAQRLAHVGNWDWNLMTGEVYWSAELYRIFGRSPQESGATYGEFLSYVHPDDRSRVNNAIKKGLNGEPIAGDYRIILANGEERIVHTESEVLFSKENNPIQVKGTVQDITEIKRVEEQIRILANIVESSNDAIGTMSLNGNITGWNQEAEHVYGYSAEEVLGKPVSVLASPHLDKETIKLIEEVKHGKKIQHYETLRLRKDGTTIYVSITLSPVFDSYGKLTAISFISRDITERKKIEEKLLESEEKYRNIVETANEGISIIDAEERITFVNKKIEDMFGYGSEELIGRPMWDFIGDESKAIIKKMLEKGQKNVNESFEIKFIHKDGYSIWTHTNSKSLFDKDGKFFGTLSLHTDITKRKEAEEALRKLEIARKKEIHHRIKNNLQIISSLLDLQAEMFKGRSNIRDSEVLKAFAVSMDRVLSIALIHEELYKGKNIDVLNFSEYIKKLADNLLITYRLETDVNLNLDLEENLFLNMDAAIPLGIIINELVSNSLKYAFPDRDKGEIRIKLRREEKGECKINGCKSADFVLTVSDDGIGIPENLDIKDLDSLGLQLVISLVDQLDGELKLKRGNGTEFTIKFAVTEKNNQASHPAV</sequence>
<dbReference type="Gene3D" id="3.30.450.40">
    <property type="match status" value="1"/>
</dbReference>
<dbReference type="HOGENOM" id="CLU_000445_114_57_2"/>
<organism evidence="4 5">
    <name type="scientific">Methanosarcina acetivorans (strain ATCC 35395 / DSM 2834 / JCM 12185 / C2A)</name>
    <dbReference type="NCBI Taxonomy" id="188937"/>
    <lineage>
        <taxon>Archaea</taxon>
        <taxon>Methanobacteriati</taxon>
        <taxon>Methanobacteriota</taxon>
        <taxon>Stenosarchaea group</taxon>
        <taxon>Methanomicrobia</taxon>
        <taxon>Methanosarcinales</taxon>
        <taxon>Methanosarcinaceae</taxon>
        <taxon>Methanosarcina</taxon>
    </lineage>
</organism>
<feature type="domain" description="PAC" evidence="3">
    <location>
        <begin position="372"/>
        <end position="424"/>
    </location>
</feature>
<protein>
    <submittedName>
        <fullName evidence="4">Sensory transduction histidine kinase</fullName>
    </submittedName>
</protein>
<dbReference type="InterPro" id="IPR000014">
    <property type="entry name" value="PAS"/>
</dbReference>
<dbReference type="Pfam" id="PF02518">
    <property type="entry name" value="HATPase_c"/>
    <property type="match status" value="1"/>
</dbReference>
<evidence type="ECO:0000313" key="5">
    <source>
        <dbReference type="Proteomes" id="UP000002487"/>
    </source>
</evidence>
<dbReference type="CDD" id="cd00130">
    <property type="entry name" value="PAS"/>
    <property type="match status" value="3"/>
</dbReference>
<dbReference type="SUPFAM" id="SSF55781">
    <property type="entry name" value="GAF domain-like"/>
    <property type="match status" value="1"/>
</dbReference>
<dbReference type="STRING" id="188937.MA_1628"/>
<dbReference type="GO" id="GO:0000155">
    <property type="term" value="F:phosphorelay sensor kinase activity"/>
    <property type="evidence" value="ECO:0000318"/>
    <property type="project" value="GO_Central"/>
</dbReference>
<dbReference type="InterPro" id="IPR013655">
    <property type="entry name" value="PAS_fold_3"/>
</dbReference>
<dbReference type="InterPro" id="IPR011495">
    <property type="entry name" value="Sig_transdc_His_kin_sub2_dim/P"/>
</dbReference>
<dbReference type="Gene3D" id="2.10.70.100">
    <property type="match status" value="1"/>
</dbReference>
<dbReference type="Pfam" id="PF07568">
    <property type="entry name" value="HisKA_2"/>
    <property type="match status" value="1"/>
</dbReference>
<dbReference type="KEGG" id="mac:MA_1628"/>
<dbReference type="GO" id="GO:0007165">
    <property type="term" value="P:signal transduction"/>
    <property type="evidence" value="ECO:0000318"/>
    <property type="project" value="GO_Central"/>
</dbReference>
<dbReference type="PANTHER" id="PTHR43065">
    <property type="entry name" value="SENSOR HISTIDINE KINASE"/>
    <property type="match status" value="1"/>
</dbReference>
<keyword evidence="4" id="KW-0808">Transferase</keyword>
<proteinExistence type="predicted"/>
<feature type="domain" description="PAS" evidence="2">
    <location>
        <begin position="547"/>
        <end position="617"/>
    </location>
</feature>
<feature type="domain" description="PAC" evidence="3">
    <location>
        <begin position="494"/>
        <end position="546"/>
    </location>
</feature>
<dbReference type="InterPro" id="IPR003594">
    <property type="entry name" value="HATPase_dom"/>
</dbReference>
<dbReference type="SMART" id="SM00387">
    <property type="entry name" value="HATPase_c"/>
    <property type="match status" value="1"/>
</dbReference>
<dbReference type="InParanoid" id="Q8TQC0"/>
<dbReference type="PANTHER" id="PTHR43065:SF23">
    <property type="entry name" value="SENSOR HISTIDINE KINASE PDTAS"/>
    <property type="match status" value="1"/>
</dbReference>
<dbReference type="Pfam" id="PF13426">
    <property type="entry name" value="PAS_9"/>
    <property type="match status" value="2"/>
</dbReference>
<dbReference type="PROSITE" id="PS50112">
    <property type="entry name" value="PAS"/>
    <property type="match status" value="3"/>
</dbReference>
<keyword evidence="5" id="KW-1185">Reference proteome</keyword>
<dbReference type="AlphaFoldDB" id="Q8TQC0"/>
<name>Q8TQC0_METAC</name>
<dbReference type="Proteomes" id="UP000002487">
    <property type="component" value="Chromosome"/>
</dbReference>
<accession>Q8TQC0</accession>
<dbReference type="PhylomeDB" id="Q8TQC0"/>
<dbReference type="PROSITE" id="PS50113">
    <property type="entry name" value="PAC"/>
    <property type="match status" value="3"/>
</dbReference>
<dbReference type="SMART" id="SM00065">
    <property type="entry name" value="GAF"/>
    <property type="match status" value="1"/>
</dbReference>
<evidence type="ECO:0000259" key="2">
    <source>
        <dbReference type="PROSITE" id="PS50112"/>
    </source>
</evidence>
<evidence type="ECO:0000313" key="4">
    <source>
        <dbReference type="EMBL" id="AAM05038.1"/>
    </source>
</evidence>
<dbReference type="SMART" id="SM00091">
    <property type="entry name" value="PAS"/>
    <property type="match status" value="3"/>
</dbReference>
<keyword evidence="4" id="KW-0418">Kinase</keyword>
<dbReference type="SMART" id="SM00086">
    <property type="entry name" value="PAC"/>
    <property type="match status" value="3"/>
</dbReference>
<dbReference type="FunFam" id="3.30.450.20:FF:000088">
    <property type="entry name" value="Sensory transduction histidine kinase"/>
    <property type="match status" value="1"/>
</dbReference>
<evidence type="ECO:0000259" key="3">
    <source>
        <dbReference type="PROSITE" id="PS50113"/>
    </source>
</evidence>
<reference evidence="4 5" key="1">
    <citation type="journal article" date="2002" name="Genome Res.">
        <title>The genome of Methanosarcina acetivorans reveals extensive metabolic and physiological diversity.</title>
        <authorList>
            <person name="Galagan J.E."/>
            <person name="Nusbaum C."/>
            <person name="Roy A."/>
            <person name="Endrizzi M.G."/>
            <person name="Macdonald P."/>
            <person name="FitzHugh W."/>
            <person name="Calvo S."/>
            <person name="Engels R."/>
            <person name="Smirnov S."/>
            <person name="Atnoor D."/>
            <person name="Brown A."/>
            <person name="Allen N."/>
            <person name="Naylor J."/>
            <person name="Stange-Thomann N."/>
            <person name="DeArellano K."/>
            <person name="Johnson R."/>
            <person name="Linton L."/>
            <person name="McEwan P."/>
            <person name="McKernan K."/>
            <person name="Talamas J."/>
            <person name="Tirrell A."/>
            <person name="Ye W."/>
            <person name="Zimmer A."/>
            <person name="Barber R.D."/>
            <person name="Cann I."/>
            <person name="Graham D.E."/>
            <person name="Grahame D.A."/>
            <person name="Guss A."/>
            <person name="Hedderich R."/>
            <person name="Ingram-Smith C."/>
            <person name="Kuettner C.H."/>
            <person name="Krzycki J.A."/>
            <person name="Leigh J.A."/>
            <person name="Li W."/>
            <person name="Liu J."/>
            <person name="Mukhopadhyay B."/>
            <person name="Reeve J.N."/>
            <person name="Smith K."/>
            <person name="Springer T.A."/>
            <person name="Umayam L.A."/>
            <person name="White O."/>
            <person name="White R.H."/>
            <person name="de Macario E.C."/>
            <person name="Ferry J.G."/>
            <person name="Jarrell K.F."/>
            <person name="Jing H."/>
            <person name="Macario A.J.L."/>
            <person name="Paulsen I."/>
            <person name="Pritchett M."/>
            <person name="Sowers K.R."/>
            <person name="Swanson R.V."/>
            <person name="Zinder S.H."/>
            <person name="Lander E."/>
            <person name="Metcalf W.W."/>
            <person name="Birren B."/>
        </authorList>
    </citation>
    <scope>NUCLEOTIDE SEQUENCE [LARGE SCALE GENOMIC DNA]</scope>
    <source>
        <strain evidence="5">ATCC 35395 / DSM 2834 / JCM 12185 / C2A</strain>
    </source>
</reference>
<dbReference type="InterPro" id="IPR029016">
    <property type="entry name" value="GAF-like_dom_sf"/>
</dbReference>
<evidence type="ECO:0000259" key="1">
    <source>
        <dbReference type="PROSITE" id="PS50109"/>
    </source>
</evidence>
<dbReference type="InterPro" id="IPR036890">
    <property type="entry name" value="HATPase_C_sf"/>
</dbReference>
<feature type="domain" description="PAC" evidence="3">
    <location>
        <begin position="619"/>
        <end position="671"/>
    </location>
</feature>